<sequence length="97" mass="10527">MDVGFLKHKGGYKDGEVSIYHTKFPNLRAVLASELLARWGLVVARPDGEDTAGRQKAALMSPAEIVERACNVADLAISEMEKRDWFLEVPAPNSGGG</sequence>
<evidence type="ECO:0000313" key="1">
    <source>
        <dbReference type="EMBL" id="QJA44567.1"/>
    </source>
</evidence>
<name>A0A6H1ZB18_9ZZZZ</name>
<dbReference type="EMBL" id="MT144598">
    <property type="protein sequence ID" value="QJH94283.1"/>
    <property type="molecule type" value="Genomic_DNA"/>
</dbReference>
<dbReference type="AlphaFoldDB" id="A0A6H1ZB18"/>
<accession>A0A6H1ZB18</accession>
<reference evidence="1" key="1">
    <citation type="submission" date="2020-03" db="EMBL/GenBank/DDBJ databases">
        <title>The deep terrestrial virosphere.</title>
        <authorList>
            <person name="Holmfeldt K."/>
            <person name="Nilsson E."/>
            <person name="Simone D."/>
            <person name="Lopez-Fernandez M."/>
            <person name="Wu X."/>
            <person name="de Brujin I."/>
            <person name="Lundin D."/>
            <person name="Andersson A."/>
            <person name="Bertilsson S."/>
            <person name="Dopson M."/>
        </authorList>
    </citation>
    <scope>NUCLEOTIDE SEQUENCE</scope>
    <source>
        <strain evidence="1">TM448A00111</strain>
        <strain evidence="2">TM448B00196</strain>
    </source>
</reference>
<protein>
    <submittedName>
        <fullName evidence="1">Uncharacterized protein</fullName>
    </submittedName>
</protein>
<dbReference type="EMBL" id="MT143977">
    <property type="protein sequence ID" value="QJA44567.1"/>
    <property type="molecule type" value="Genomic_DNA"/>
</dbReference>
<proteinExistence type="predicted"/>
<evidence type="ECO:0000313" key="2">
    <source>
        <dbReference type="EMBL" id="QJH94283.1"/>
    </source>
</evidence>
<gene>
    <name evidence="1" type="ORF">TM448A00111_0070</name>
    <name evidence="2" type="ORF">TM448B00196_0070</name>
</gene>
<organism evidence="1">
    <name type="scientific">viral metagenome</name>
    <dbReference type="NCBI Taxonomy" id="1070528"/>
    <lineage>
        <taxon>unclassified sequences</taxon>
        <taxon>metagenomes</taxon>
        <taxon>organismal metagenomes</taxon>
    </lineage>
</organism>